<dbReference type="RefSeq" id="WP_010799658.1">
    <property type="nucleotide sequence ID" value="NZ_JAAMQY010000010.1"/>
</dbReference>
<evidence type="ECO:0000313" key="4">
    <source>
        <dbReference type="Proteomes" id="UP000250443"/>
    </source>
</evidence>
<dbReference type="Proteomes" id="UP000250443">
    <property type="component" value="Unassembled WGS sequence"/>
</dbReference>
<evidence type="ECO:0000313" key="5">
    <source>
        <dbReference type="Proteomes" id="UP000638986"/>
    </source>
</evidence>
<evidence type="ECO:0000256" key="1">
    <source>
        <dbReference type="SAM" id="MobiDB-lite"/>
    </source>
</evidence>
<reference evidence="3 4" key="1">
    <citation type="submission" date="2018-06" db="EMBL/GenBank/DDBJ databases">
        <authorList>
            <consortium name="Pathogen Informatics"/>
            <person name="Doyle S."/>
        </authorList>
    </citation>
    <scope>NUCLEOTIDE SEQUENCE [LARGE SCALE GENOMIC DNA]</scope>
    <source>
        <strain evidence="3 4">NCTC11842</strain>
    </source>
</reference>
<feature type="region of interest" description="Disordered" evidence="1">
    <location>
        <begin position="25"/>
        <end position="53"/>
    </location>
</feature>
<organism evidence="3 4">
    <name type="scientific">Pseudomonas luteola</name>
    <dbReference type="NCBI Taxonomy" id="47886"/>
    <lineage>
        <taxon>Bacteria</taxon>
        <taxon>Pseudomonadati</taxon>
        <taxon>Pseudomonadota</taxon>
        <taxon>Gammaproteobacteria</taxon>
        <taxon>Pseudomonadales</taxon>
        <taxon>Pseudomonadaceae</taxon>
        <taxon>Pseudomonas</taxon>
    </lineage>
</organism>
<dbReference type="EMBL" id="JADTXM010000015">
    <property type="protein sequence ID" value="MBH3440885.1"/>
    <property type="molecule type" value="Genomic_DNA"/>
</dbReference>
<sequence>MSQAVEQATAALAAARAAYLSELERDAERGEGSGAQERRREEHQQSLRDAVAECERDLEIAKRQSSGK</sequence>
<dbReference type="Proteomes" id="UP000638986">
    <property type="component" value="Unassembled WGS sequence"/>
</dbReference>
<evidence type="ECO:0000313" key="2">
    <source>
        <dbReference type="EMBL" id="MBH3440885.1"/>
    </source>
</evidence>
<dbReference type="EMBL" id="UAUF01000002">
    <property type="protein sequence ID" value="SPZ00019.1"/>
    <property type="molecule type" value="Genomic_DNA"/>
</dbReference>
<name>A0A2X2DWD4_PSELU</name>
<reference evidence="2 5" key="2">
    <citation type="submission" date="2020-11" db="EMBL/GenBank/DDBJ databases">
        <title>Enhanced detection system for hospital associated transmission using whole genome sequencing surveillance.</title>
        <authorList>
            <person name="Harrison L.H."/>
            <person name="Van Tyne D."/>
            <person name="Marsh J.W."/>
            <person name="Griffith M.P."/>
            <person name="Snyder D.J."/>
            <person name="Cooper V.S."/>
            <person name="Mustapha M."/>
        </authorList>
    </citation>
    <scope>NUCLEOTIDE SEQUENCE [LARGE SCALE GENOMIC DNA]</scope>
    <source>
        <strain evidence="2 5">PSB00013</strain>
    </source>
</reference>
<accession>A0A2X2DWD4</accession>
<evidence type="ECO:0000313" key="3">
    <source>
        <dbReference type="EMBL" id="SPZ00019.1"/>
    </source>
</evidence>
<protein>
    <submittedName>
        <fullName evidence="3">Uncharacterized protein</fullName>
    </submittedName>
</protein>
<gene>
    <name evidence="2" type="ORF">I5Q09_19570</name>
    <name evidence="3" type="ORF">NCTC11842_00164</name>
</gene>
<dbReference type="AlphaFoldDB" id="A0A2X2DWD4"/>
<proteinExistence type="predicted"/>